<organism evidence="3 4">
    <name type="scientific">Plectus sambesii</name>
    <dbReference type="NCBI Taxonomy" id="2011161"/>
    <lineage>
        <taxon>Eukaryota</taxon>
        <taxon>Metazoa</taxon>
        <taxon>Ecdysozoa</taxon>
        <taxon>Nematoda</taxon>
        <taxon>Chromadorea</taxon>
        <taxon>Plectida</taxon>
        <taxon>Plectina</taxon>
        <taxon>Plectoidea</taxon>
        <taxon>Plectidae</taxon>
        <taxon>Plectus</taxon>
    </lineage>
</organism>
<dbReference type="CDD" id="cd03192">
    <property type="entry name" value="GST_C_Sigma_like"/>
    <property type="match status" value="1"/>
</dbReference>
<evidence type="ECO:0000313" key="4">
    <source>
        <dbReference type="WBParaSite" id="PSAMB.scaffold2705size21716.g18847.t1"/>
    </source>
</evidence>
<dbReference type="Pfam" id="PF14497">
    <property type="entry name" value="GST_C_3"/>
    <property type="match status" value="1"/>
</dbReference>
<accession>A0A914VZC5</accession>
<dbReference type="InterPro" id="IPR004045">
    <property type="entry name" value="Glutathione_S-Trfase_N"/>
</dbReference>
<reference evidence="4" key="1">
    <citation type="submission" date="2022-11" db="UniProtKB">
        <authorList>
            <consortium name="WormBaseParasite"/>
        </authorList>
    </citation>
    <scope>IDENTIFICATION</scope>
</reference>
<evidence type="ECO:0000313" key="3">
    <source>
        <dbReference type="Proteomes" id="UP000887566"/>
    </source>
</evidence>
<evidence type="ECO:0000259" key="1">
    <source>
        <dbReference type="PROSITE" id="PS50404"/>
    </source>
</evidence>
<dbReference type="FunFam" id="1.20.1050.10:FF:000030">
    <property type="entry name" value="Glutathione S-transferase S1"/>
    <property type="match status" value="1"/>
</dbReference>
<dbReference type="Gene3D" id="1.20.1050.130">
    <property type="match status" value="1"/>
</dbReference>
<dbReference type="AlphaFoldDB" id="A0A914VZC5"/>
<dbReference type="Pfam" id="PF02798">
    <property type="entry name" value="GST_N"/>
    <property type="match status" value="1"/>
</dbReference>
<protein>
    <submittedName>
        <fullName evidence="4">Uncharacterized protein</fullName>
    </submittedName>
</protein>
<proteinExistence type="predicted"/>
<dbReference type="SUPFAM" id="SSF52833">
    <property type="entry name" value="Thioredoxin-like"/>
    <property type="match status" value="1"/>
</dbReference>
<keyword evidence="3" id="KW-1185">Reference proteome</keyword>
<feature type="domain" description="GST C-terminal" evidence="2">
    <location>
        <begin position="85"/>
        <end position="210"/>
    </location>
</feature>
<dbReference type="InterPro" id="IPR050213">
    <property type="entry name" value="GST_superfamily"/>
</dbReference>
<dbReference type="WBParaSite" id="PSAMB.scaffold2705size21716.g18847.t1">
    <property type="protein sequence ID" value="PSAMB.scaffold2705size21716.g18847.t1"/>
    <property type="gene ID" value="PSAMB.scaffold2705size21716.g18847"/>
</dbReference>
<dbReference type="PROSITE" id="PS50404">
    <property type="entry name" value="GST_NTER"/>
    <property type="match status" value="1"/>
</dbReference>
<dbReference type="InterPro" id="IPR010987">
    <property type="entry name" value="Glutathione-S-Trfase_C-like"/>
</dbReference>
<dbReference type="SFLD" id="SFLDS00019">
    <property type="entry name" value="Glutathione_Transferase_(cytos"/>
    <property type="match status" value="1"/>
</dbReference>
<evidence type="ECO:0000259" key="2">
    <source>
        <dbReference type="PROSITE" id="PS50405"/>
    </source>
</evidence>
<dbReference type="InterPro" id="IPR040079">
    <property type="entry name" value="Glutathione_S-Trfase"/>
</dbReference>
<dbReference type="InterPro" id="IPR036249">
    <property type="entry name" value="Thioredoxin-like_sf"/>
</dbReference>
<dbReference type="PANTHER" id="PTHR11571">
    <property type="entry name" value="GLUTATHIONE S-TRANSFERASE"/>
    <property type="match status" value="1"/>
</dbReference>
<dbReference type="SUPFAM" id="SSF47616">
    <property type="entry name" value="GST C-terminal domain-like"/>
    <property type="match status" value="1"/>
</dbReference>
<dbReference type="InterPro" id="IPR004046">
    <property type="entry name" value="GST_C"/>
</dbReference>
<dbReference type="GO" id="GO:0004364">
    <property type="term" value="F:glutathione transferase activity"/>
    <property type="evidence" value="ECO:0007669"/>
    <property type="project" value="TreeGrafter"/>
</dbReference>
<name>A0A914VZC5_9BILA</name>
<dbReference type="PROSITE" id="PS50405">
    <property type="entry name" value="GST_CTER"/>
    <property type="match status" value="1"/>
</dbReference>
<dbReference type="InterPro" id="IPR036282">
    <property type="entry name" value="Glutathione-S-Trfase_C_sf"/>
</dbReference>
<dbReference type="PANTHER" id="PTHR11571:SF150">
    <property type="entry name" value="GLUTATHIONE S-TRANSFERASE"/>
    <property type="match status" value="1"/>
</dbReference>
<feature type="domain" description="GST N-terminal" evidence="1">
    <location>
        <begin position="4"/>
        <end position="83"/>
    </location>
</feature>
<dbReference type="CDD" id="cd03039">
    <property type="entry name" value="GST_N_Sigma_like"/>
    <property type="match status" value="1"/>
</dbReference>
<dbReference type="Proteomes" id="UP000887566">
    <property type="component" value="Unplaced"/>
</dbReference>
<sequence>MSTPSYKLYGFDSAKTRPEFIRYMFHAANIPFDDFRITQEEWPKYKPKMPMGQLPVLEIDGKRMLPQSISIGRYIAKKGHFYGATAYESALIDSICDLNNDVVLKVYPVMHAIFAQNDDLKEEEWNKVKDEVLKKYEFLEKTLKKNGTGWLVGKKVTMADFFVAEFASRLIEHIDDTVLDDLPLMKKLMKTVHALPGVKEYIADRPKTLW</sequence>
<dbReference type="GO" id="GO:0006749">
    <property type="term" value="P:glutathione metabolic process"/>
    <property type="evidence" value="ECO:0007669"/>
    <property type="project" value="TreeGrafter"/>
</dbReference>